<feature type="region of interest" description="Disordered" evidence="1">
    <location>
        <begin position="35"/>
        <end position="54"/>
    </location>
</feature>
<evidence type="ECO:0000256" key="1">
    <source>
        <dbReference type="SAM" id="MobiDB-lite"/>
    </source>
</evidence>
<proteinExistence type="predicted"/>
<dbReference type="AlphaFoldDB" id="A0A699V9A7"/>
<organism evidence="2">
    <name type="scientific">Tanacetum cinerariifolium</name>
    <name type="common">Dalmatian daisy</name>
    <name type="synonym">Chrysanthemum cinerariifolium</name>
    <dbReference type="NCBI Taxonomy" id="118510"/>
    <lineage>
        <taxon>Eukaryota</taxon>
        <taxon>Viridiplantae</taxon>
        <taxon>Streptophyta</taxon>
        <taxon>Embryophyta</taxon>
        <taxon>Tracheophyta</taxon>
        <taxon>Spermatophyta</taxon>
        <taxon>Magnoliopsida</taxon>
        <taxon>eudicotyledons</taxon>
        <taxon>Gunneridae</taxon>
        <taxon>Pentapetalae</taxon>
        <taxon>asterids</taxon>
        <taxon>campanulids</taxon>
        <taxon>Asterales</taxon>
        <taxon>Asteraceae</taxon>
        <taxon>Asteroideae</taxon>
        <taxon>Anthemideae</taxon>
        <taxon>Anthemidinae</taxon>
        <taxon>Tanacetum</taxon>
    </lineage>
</organism>
<feature type="non-terminal residue" evidence="2">
    <location>
        <position position="1"/>
    </location>
</feature>
<comment type="caution">
    <text evidence="2">The sequence shown here is derived from an EMBL/GenBank/DDBJ whole genome shotgun (WGS) entry which is preliminary data.</text>
</comment>
<sequence length="119" mass="13198">FETMLVVRVVAEEAEAQVPTQGDDVHEHAVEEVATDVVSPTPTSPSPSSPGRISVDMDQDERIELVVDHEKDVEVEGRYADKQAKIYNIDLDYSLKVLSMQEDDTEVQEAVEIVTTAKL</sequence>
<accession>A0A699V9A7</accession>
<gene>
    <name evidence="2" type="ORF">Tci_903874</name>
</gene>
<feature type="non-terminal residue" evidence="2">
    <location>
        <position position="119"/>
    </location>
</feature>
<protein>
    <submittedName>
        <fullName evidence="2">Uncharacterized protein</fullName>
    </submittedName>
</protein>
<dbReference type="EMBL" id="BKCJ011418718">
    <property type="protein sequence ID" value="GFD31905.1"/>
    <property type="molecule type" value="Genomic_DNA"/>
</dbReference>
<evidence type="ECO:0000313" key="2">
    <source>
        <dbReference type="EMBL" id="GFD31905.1"/>
    </source>
</evidence>
<reference evidence="2" key="1">
    <citation type="journal article" date="2019" name="Sci. Rep.">
        <title>Draft genome of Tanacetum cinerariifolium, the natural source of mosquito coil.</title>
        <authorList>
            <person name="Yamashiro T."/>
            <person name="Shiraishi A."/>
            <person name="Satake H."/>
            <person name="Nakayama K."/>
        </authorList>
    </citation>
    <scope>NUCLEOTIDE SEQUENCE</scope>
</reference>
<name>A0A699V9A7_TANCI</name>